<dbReference type="GO" id="GO:0016879">
    <property type="term" value="F:ligase activity, forming carbon-nitrogen bonds"/>
    <property type="evidence" value="ECO:0007669"/>
    <property type="project" value="TreeGrafter"/>
</dbReference>
<sequence length="279" mass="32375">MILLVGSAEEETLKCLSEVILDRELPMFFLDQKKIYDGRLKILSDHFKVGDEKYYFDNFCGVLNRISLTSYRGGIRDTISAFCYVMNIRLKNVLNRAINCVSNDSKLNQISSLRPILKTIQLPKAVILAKNDFSLLKKGRFIFKSLSSERSIVMEYRKHEHKNTCSEEPVLFQELLEGKNIRVHVVKDKCFAVAIQSDTIDYRYTNKREFYDYSLPENVEEECIQISKKLKLPFCGVDLIKTKDAYYILEVNPTPGYSFYERRLPHKRISLALIQALVG</sequence>
<evidence type="ECO:0000259" key="2">
    <source>
        <dbReference type="PROSITE" id="PS50975"/>
    </source>
</evidence>
<protein>
    <submittedName>
        <fullName evidence="3">ATP-grasp domain-containing protein</fullName>
    </submittedName>
</protein>
<evidence type="ECO:0000313" key="4">
    <source>
        <dbReference type="Proteomes" id="UP000323844"/>
    </source>
</evidence>
<dbReference type="Proteomes" id="UP000323844">
    <property type="component" value="Chromosome"/>
</dbReference>
<dbReference type="GO" id="GO:0005524">
    <property type="term" value="F:ATP binding"/>
    <property type="evidence" value="ECO:0007669"/>
    <property type="project" value="UniProtKB-UniRule"/>
</dbReference>
<accession>A0A5C0UKM6</accession>
<organism evidence="3 4">
    <name type="scientific">Candidatus Sneabacter namystus</name>
    <dbReference type="NCBI Taxonomy" id="2601646"/>
    <lineage>
        <taxon>Bacteria</taxon>
        <taxon>Pseudomonadati</taxon>
        <taxon>Pseudomonadota</taxon>
        <taxon>Alphaproteobacteria</taxon>
        <taxon>Rickettsiales</taxon>
        <taxon>Rickettsiaceae</taxon>
        <taxon>Rickettsieae</taxon>
        <taxon>Candidatus Sneabacter</taxon>
    </lineage>
</organism>
<dbReference type="PROSITE" id="PS50975">
    <property type="entry name" value="ATP_GRASP"/>
    <property type="match status" value="1"/>
</dbReference>
<dbReference type="AlphaFoldDB" id="A0A5C0UKM6"/>
<keyword evidence="1" id="KW-0067">ATP-binding</keyword>
<dbReference type="GO" id="GO:0005737">
    <property type="term" value="C:cytoplasm"/>
    <property type="evidence" value="ECO:0007669"/>
    <property type="project" value="TreeGrafter"/>
</dbReference>
<keyword evidence="1" id="KW-0547">Nucleotide-binding</keyword>
<dbReference type="Gene3D" id="3.30.470.20">
    <property type="entry name" value="ATP-grasp fold, B domain"/>
    <property type="match status" value="1"/>
</dbReference>
<dbReference type="InterPro" id="IPR003806">
    <property type="entry name" value="ATP-grasp_PylC-type"/>
</dbReference>
<dbReference type="PANTHER" id="PTHR21621:SF0">
    <property type="entry name" value="BETA-CITRYLGLUTAMATE SYNTHASE B-RELATED"/>
    <property type="match status" value="1"/>
</dbReference>
<reference evidence="3 4" key="1">
    <citation type="submission" date="2019-08" db="EMBL/GenBank/DDBJ databases">
        <title>Highly reduced genomes of protist endosymbionts show evolutionary convergence.</title>
        <authorList>
            <person name="George E."/>
            <person name="Husnik F."/>
            <person name="Tashyreva D."/>
            <person name="Prokopchuk G."/>
            <person name="Horak A."/>
            <person name="Kwong W.K."/>
            <person name="Lukes J."/>
            <person name="Keeling P.J."/>
        </authorList>
    </citation>
    <scope>NUCLEOTIDE SEQUENCE [LARGE SCALE GENOMIC DNA]</scope>
    <source>
        <strain evidence="3">1621</strain>
    </source>
</reference>
<dbReference type="GO" id="GO:0046872">
    <property type="term" value="F:metal ion binding"/>
    <property type="evidence" value="ECO:0007669"/>
    <property type="project" value="InterPro"/>
</dbReference>
<dbReference type="InterPro" id="IPR011761">
    <property type="entry name" value="ATP-grasp"/>
</dbReference>
<gene>
    <name evidence="3" type="ORF">FZC37_00400</name>
</gene>
<name>A0A5C0UKM6_9RICK</name>
<evidence type="ECO:0000313" key="3">
    <source>
        <dbReference type="EMBL" id="QEK39404.1"/>
    </source>
</evidence>
<dbReference type="EMBL" id="CP043312">
    <property type="protein sequence ID" value="QEK39404.1"/>
    <property type="molecule type" value="Genomic_DNA"/>
</dbReference>
<dbReference type="RefSeq" id="WP_148951765.1">
    <property type="nucleotide sequence ID" value="NZ_CP043312.1"/>
</dbReference>
<dbReference type="OrthoDB" id="583309at2"/>
<feature type="domain" description="ATP-grasp" evidence="2">
    <location>
        <begin position="114"/>
        <end position="278"/>
    </location>
</feature>
<dbReference type="KEGG" id="snay:FZC37_00400"/>
<keyword evidence="4" id="KW-1185">Reference proteome</keyword>
<proteinExistence type="predicted"/>
<evidence type="ECO:0000256" key="1">
    <source>
        <dbReference type="PROSITE-ProRule" id="PRU00409"/>
    </source>
</evidence>
<dbReference type="Pfam" id="PF02655">
    <property type="entry name" value="ATP-grasp_3"/>
    <property type="match status" value="1"/>
</dbReference>
<dbReference type="PANTHER" id="PTHR21621">
    <property type="entry name" value="RIBOSOMAL PROTEIN S6 MODIFICATION PROTEIN"/>
    <property type="match status" value="1"/>
</dbReference>
<dbReference type="SUPFAM" id="SSF56059">
    <property type="entry name" value="Glutathione synthetase ATP-binding domain-like"/>
    <property type="match status" value="1"/>
</dbReference>